<dbReference type="KEGG" id="lak:106176977"/>
<proteinExistence type="predicted"/>
<dbReference type="OrthoDB" id="3257095at2759"/>
<feature type="transmembrane region" description="Helical" evidence="5">
    <location>
        <begin position="230"/>
        <end position="248"/>
    </location>
</feature>
<feature type="transmembrane region" description="Helical" evidence="5">
    <location>
        <begin position="35"/>
        <end position="53"/>
    </location>
</feature>
<keyword evidence="4 5" id="KW-0472">Membrane</keyword>
<evidence type="ECO:0000256" key="4">
    <source>
        <dbReference type="ARBA" id="ARBA00023136"/>
    </source>
</evidence>
<keyword evidence="3 5" id="KW-1133">Transmembrane helix</keyword>
<dbReference type="AlphaFoldDB" id="A0A1S3JXJ3"/>
<feature type="transmembrane region" description="Helical" evidence="5">
    <location>
        <begin position="6"/>
        <end position="23"/>
    </location>
</feature>
<comment type="subcellular location">
    <subcellularLocation>
        <location evidence="1">Membrane</location>
        <topology evidence="1">Multi-pass membrane protein</topology>
    </subcellularLocation>
</comment>
<sequence>MSVYIFSILGILMVINIANVKWATRVQDVFTIAKLLALVLIILTGVVVLIMGKTDSFAEPWEGTTTDVGDVSLALYSGLFAYAGWNFLNFVTEEMIEPFKNLPRAIYIAIPIVSFVYVLGNVGYLAVLSPKEVLNSNAVAVSFGERIYGVMAWIMPVSVALSCFGGVNGLIFTSGRLFFVGAREGHLPAFLGMIHSKRFTPTPAMLFTGIMSLLMLISSDVFALINYMSFVQWLSVGASITGMVYLRFKEPDRPRPIKFNLIIPISFLIAVVFLLVVPLYAATRDTGIGVLCVVSGIPVYIIGVCWKKKPKSVQNFIVKSTVLGQKMFDVVFQEGKTD</sequence>
<keyword evidence="6" id="KW-1185">Reference proteome</keyword>
<reference evidence="7" key="1">
    <citation type="submission" date="2025-08" db="UniProtKB">
        <authorList>
            <consortium name="RefSeq"/>
        </authorList>
    </citation>
    <scope>IDENTIFICATION</scope>
    <source>
        <tissue evidence="7">Gonads</tissue>
    </source>
</reference>
<dbReference type="GO" id="GO:0015179">
    <property type="term" value="F:L-amino acid transmembrane transporter activity"/>
    <property type="evidence" value="ECO:0007669"/>
    <property type="project" value="TreeGrafter"/>
</dbReference>
<dbReference type="PANTHER" id="PTHR11785:SF528">
    <property type="entry name" value="AMINO ACID TRANSPORTER PROTEIN JHI-21"/>
    <property type="match status" value="1"/>
</dbReference>
<dbReference type="PANTHER" id="PTHR11785">
    <property type="entry name" value="AMINO ACID TRANSPORTER"/>
    <property type="match status" value="1"/>
</dbReference>
<name>A0A1S3JXJ3_LINAN</name>
<dbReference type="Pfam" id="PF13520">
    <property type="entry name" value="AA_permease_2"/>
    <property type="match status" value="1"/>
</dbReference>
<feature type="transmembrane region" description="Helical" evidence="5">
    <location>
        <begin position="147"/>
        <end position="173"/>
    </location>
</feature>
<dbReference type="InParanoid" id="A0A1S3JXJ3"/>
<protein>
    <submittedName>
        <fullName evidence="7">Large neutral amino acids transporter small subunit 2</fullName>
    </submittedName>
</protein>
<evidence type="ECO:0000256" key="1">
    <source>
        <dbReference type="ARBA" id="ARBA00004141"/>
    </source>
</evidence>
<evidence type="ECO:0000313" key="6">
    <source>
        <dbReference type="Proteomes" id="UP000085678"/>
    </source>
</evidence>
<feature type="transmembrane region" description="Helical" evidence="5">
    <location>
        <begin position="287"/>
        <end position="306"/>
    </location>
</feature>
<feature type="transmembrane region" description="Helical" evidence="5">
    <location>
        <begin position="73"/>
        <end position="92"/>
    </location>
</feature>
<dbReference type="InterPro" id="IPR002293">
    <property type="entry name" value="AA/rel_permease1"/>
</dbReference>
<dbReference type="GeneID" id="106176977"/>
<organism evidence="6 7">
    <name type="scientific">Lingula anatina</name>
    <name type="common">Brachiopod</name>
    <name type="synonym">Lingula unguis</name>
    <dbReference type="NCBI Taxonomy" id="7574"/>
    <lineage>
        <taxon>Eukaryota</taxon>
        <taxon>Metazoa</taxon>
        <taxon>Spiralia</taxon>
        <taxon>Lophotrochozoa</taxon>
        <taxon>Brachiopoda</taxon>
        <taxon>Linguliformea</taxon>
        <taxon>Lingulata</taxon>
        <taxon>Lingulida</taxon>
        <taxon>Linguloidea</taxon>
        <taxon>Lingulidae</taxon>
        <taxon>Lingula</taxon>
    </lineage>
</organism>
<gene>
    <name evidence="7" type="primary">LOC106176977</name>
</gene>
<feature type="transmembrane region" description="Helical" evidence="5">
    <location>
        <begin position="260"/>
        <end position="281"/>
    </location>
</feature>
<evidence type="ECO:0000256" key="3">
    <source>
        <dbReference type="ARBA" id="ARBA00022989"/>
    </source>
</evidence>
<dbReference type="STRING" id="7574.A0A1S3JXJ3"/>
<dbReference type="InterPro" id="IPR050598">
    <property type="entry name" value="AminoAcid_Transporter"/>
</dbReference>
<dbReference type="GO" id="GO:0016020">
    <property type="term" value="C:membrane"/>
    <property type="evidence" value="ECO:0007669"/>
    <property type="project" value="UniProtKB-SubCell"/>
</dbReference>
<dbReference type="FunFam" id="1.20.1740.10:FF:000119">
    <property type="entry name" value="Solute carrier family 7 member 7"/>
    <property type="match status" value="1"/>
</dbReference>
<feature type="transmembrane region" description="Helical" evidence="5">
    <location>
        <begin position="204"/>
        <end position="224"/>
    </location>
</feature>
<dbReference type="RefSeq" id="XP_013415032.2">
    <property type="nucleotide sequence ID" value="XM_013559578.2"/>
</dbReference>
<evidence type="ECO:0000313" key="7">
    <source>
        <dbReference type="RefSeq" id="XP_013415032.2"/>
    </source>
</evidence>
<evidence type="ECO:0000256" key="2">
    <source>
        <dbReference type="ARBA" id="ARBA00022692"/>
    </source>
</evidence>
<dbReference type="Proteomes" id="UP000085678">
    <property type="component" value="Unplaced"/>
</dbReference>
<keyword evidence="2 5" id="KW-0812">Transmembrane</keyword>
<feature type="transmembrane region" description="Helical" evidence="5">
    <location>
        <begin position="104"/>
        <end position="127"/>
    </location>
</feature>
<accession>A0A1S3JXJ3</accession>
<evidence type="ECO:0000256" key="5">
    <source>
        <dbReference type="SAM" id="Phobius"/>
    </source>
</evidence>
<dbReference type="Gene3D" id="1.20.1740.10">
    <property type="entry name" value="Amino acid/polyamine transporter I"/>
    <property type="match status" value="1"/>
</dbReference>
<dbReference type="PIRSF" id="PIRSF006060">
    <property type="entry name" value="AA_transporter"/>
    <property type="match status" value="1"/>
</dbReference>